<dbReference type="RefSeq" id="WP_071973544.1">
    <property type="nucleotide sequence ID" value="NZ_CP018076.1"/>
</dbReference>
<dbReference type="CDD" id="cd06261">
    <property type="entry name" value="TM_PBP2"/>
    <property type="match status" value="1"/>
</dbReference>
<evidence type="ECO:0000256" key="4">
    <source>
        <dbReference type="ARBA" id="ARBA00022692"/>
    </source>
</evidence>
<comment type="similarity">
    <text evidence="7">Belongs to the binding-protein-dependent transport system permease family.</text>
</comment>
<keyword evidence="10" id="KW-1185">Reference proteome</keyword>
<accession>A0A1J0WLH9</accession>
<dbReference type="InterPro" id="IPR050366">
    <property type="entry name" value="BP-dependent_transpt_permease"/>
</dbReference>
<feature type="transmembrane region" description="Helical" evidence="7">
    <location>
        <begin position="232"/>
        <end position="257"/>
    </location>
</feature>
<dbReference type="PROSITE" id="PS50928">
    <property type="entry name" value="ABC_TM1"/>
    <property type="match status" value="1"/>
</dbReference>
<keyword evidence="2 7" id="KW-0813">Transport</keyword>
<keyword evidence="5 7" id="KW-1133">Transmembrane helix</keyword>
<dbReference type="STRING" id="1917485.BOO69_18560"/>
<dbReference type="PANTHER" id="PTHR43386:SF26">
    <property type="entry name" value="ABC TRANSPORTER PERMEASE PROTEIN"/>
    <property type="match status" value="1"/>
</dbReference>
<feature type="transmembrane region" description="Helical" evidence="7">
    <location>
        <begin position="147"/>
        <end position="169"/>
    </location>
</feature>
<dbReference type="InterPro" id="IPR035906">
    <property type="entry name" value="MetI-like_sf"/>
</dbReference>
<proteinExistence type="inferred from homology"/>
<feature type="domain" description="ABC transmembrane type-1" evidence="8">
    <location>
        <begin position="105"/>
        <end position="305"/>
    </location>
</feature>
<evidence type="ECO:0000313" key="10">
    <source>
        <dbReference type="Proteomes" id="UP000181897"/>
    </source>
</evidence>
<gene>
    <name evidence="9" type="ORF">BOO69_18560</name>
</gene>
<dbReference type="SUPFAM" id="SSF161098">
    <property type="entry name" value="MetI-like"/>
    <property type="match status" value="1"/>
</dbReference>
<evidence type="ECO:0000256" key="2">
    <source>
        <dbReference type="ARBA" id="ARBA00022448"/>
    </source>
</evidence>
<feature type="transmembrane region" description="Helical" evidence="7">
    <location>
        <begin position="109"/>
        <end position="135"/>
    </location>
</feature>
<dbReference type="Gene3D" id="1.10.3720.10">
    <property type="entry name" value="MetI-like"/>
    <property type="match status" value="1"/>
</dbReference>
<keyword evidence="4 7" id="KW-0812">Transmembrane</keyword>
<evidence type="ECO:0000256" key="1">
    <source>
        <dbReference type="ARBA" id="ARBA00004651"/>
    </source>
</evidence>
<keyword evidence="3" id="KW-1003">Cell membrane</keyword>
<organism evidence="9 10">
    <name type="scientific">Sulfitobacter alexandrii</name>
    <dbReference type="NCBI Taxonomy" id="1917485"/>
    <lineage>
        <taxon>Bacteria</taxon>
        <taxon>Pseudomonadati</taxon>
        <taxon>Pseudomonadota</taxon>
        <taxon>Alphaproteobacteria</taxon>
        <taxon>Rhodobacterales</taxon>
        <taxon>Roseobacteraceae</taxon>
        <taxon>Sulfitobacter</taxon>
    </lineage>
</organism>
<dbReference type="AlphaFoldDB" id="A0A1J0WLH9"/>
<dbReference type="InterPro" id="IPR025966">
    <property type="entry name" value="OppC_N"/>
</dbReference>
<dbReference type="KEGG" id="suam:BOO69_18560"/>
<dbReference type="Pfam" id="PF00528">
    <property type="entry name" value="BPD_transp_1"/>
    <property type="match status" value="1"/>
</dbReference>
<evidence type="ECO:0000256" key="7">
    <source>
        <dbReference type="RuleBase" id="RU363032"/>
    </source>
</evidence>
<evidence type="ECO:0000256" key="3">
    <source>
        <dbReference type="ARBA" id="ARBA00022475"/>
    </source>
</evidence>
<dbReference type="GO" id="GO:0055085">
    <property type="term" value="P:transmembrane transport"/>
    <property type="evidence" value="ECO:0007669"/>
    <property type="project" value="InterPro"/>
</dbReference>
<evidence type="ECO:0000256" key="6">
    <source>
        <dbReference type="ARBA" id="ARBA00023136"/>
    </source>
</evidence>
<feature type="transmembrane region" description="Helical" evidence="7">
    <location>
        <begin position="284"/>
        <end position="308"/>
    </location>
</feature>
<evidence type="ECO:0000259" key="8">
    <source>
        <dbReference type="PROSITE" id="PS50928"/>
    </source>
</evidence>
<evidence type="ECO:0000313" key="9">
    <source>
        <dbReference type="EMBL" id="APE45196.1"/>
    </source>
</evidence>
<reference evidence="9 10" key="1">
    <citation type="submission" date="2016-11" db="EMBL/GenBank/DDBJ databases">
        <title>Complete genome sequence of Sulfitobacter sp. AM1-D1, a toxic bacteria associated with marine dinoflagellate Alexandrium minutum in East China Sea.</title>
        <authorList>
            <person name="Yang Q."/>
            <person name="Zhang X."/>
            <person name="Tian X."/>
        </authorList>
    </citation>
    <scope>NUCLEOTIDE SEQUENCE [LARGE SCALE GENOMIC DNA]</scope>
    <source>
        <strain evidence="9 10">AM1-D1</strain>
    </source>
</reference>
<dbReference type="PANTHER" id="PTHR43386">
    <property type="entry name" value="OLIGOPEPTIDE TRANSPORT SYSTEM PERMEASE PROTEIN APPC"/>
    <property type="match status" value="1"/>
</dbReference>
<feature type="transmembrane region" description="Helical" evidence="7">
    <location>
        <begin position="175"/>
        <end position="197"/>
    </location>
</feature>
<evidence type="ECO:0000256" key="5">
    <source>
        <dbReference type="ARBA" id="ARBA00022989"/>
    </source>
</evidence>
<dbReference type="InterPro" id="IPR000515">
    <property type="entry name" value="MetI-like"/>
</dbReference>
<comment type="subcellular location">
    <subcellularLocation>
        <location evidence="1 7">Cell membrane</location>
        <topology evidence="1 7">Multi-pass membrane protein</topology>
    </subcellularLocation>
</comment>
<protein>
    <submittedName>
        <fullName evidence="9">ABC transporter permease</fullName>
    </submittedName>
</protein>
<keyword evidence="6 7" id="KW-0472">Membrane</keyword>
<dbReference type="Proteomes" id="UP000181897">
    <property type="component" value="Chromosome"/>
</dbReference>
<dbReference type="EMBL" id="CP018076">
    <property type="protein sequence ID" value="APE45196.1"/>
    <property type="molecule type" value="Genomic_DNA"/>
</dbReference>
<dbReference type="Pfam" id="PF12911">
    <property type="entry name" value="OppC_N"/>
    <property type="match status" value="1"/>
</dbReference>
<feature type="transmembrane region" description="Helical" evidence="7">
    <location>
        <begin position="35"/>
        <end position="56"/>
    </location>
</feature>
<dbReference type="OrthoDB" id="9766870at2"/>
<name>A0A1J0WLH9_9RHOB</name>
<sequence length="317" mass="34607">MTDTPSPDMHRAARPGRLQRMLESDLWWSFRKSKAAVGAAIVLGIVIVTAFLAPVLSPQNPYDLAALELWNAELPPIWMEGGQMPFLLGTDVQGRDILSGILYGTRVSIFIGLASVIVSLAVGVMAGLMAGYYGGWVDSLLMRVGDVLLSIPIILVAILVSSVAQAMLPPQFREAGVSMVLVLAIALYSWVQYARVVRAQTMVERRKEYVQASRLVGTPARRLMLKHILPNTLTPVFVAATLNFGLAILIEATLSFLGVGMPPNQPSLGTLIRVGNQYLFSGSWWIVLFPSIQLCILVVAVNMLGDWLRDALNPKLR</sequence>
<dbReference type="GO" id="GO:0005886">
    <property type="term" value="C:plasma membrane"/>
    <property type="evidence" value="ECO:0007669"/>
    <property type="project" value="UniProtKB-SubCell"/>
</dbReference>